<feature type="compositionally biased region" description="Basic and acidic residues" evidence="1">
    <location>
        <begin position="94"/>
        <end position="105"/>
    </location>
</feature>
<dbReference type="InterPro" id="IPR008851">
    <property type="entry name" value="TFIIF-alpha"/>
</dbReference>
<evidence type="ECO:0000256" key="1">
    <source>
        <dbReference type="SAM" id="MobiDB-lite"/>
    </source>
</evidence>
<evidence type="ECO:0008006" key="4">
    <source>
        <dbReference type="Google" id="ProtNLM"/>
    </source>
</evidence>
<reference evidence="2 3" key="1">
    <citation type="submission" date="2024-10" db="EMBL/GenBank/DDBJ databases">
        <title>Updated reference genomes for cyclostephanoid diatoms.</title>
        <authorList>
            <person name="Roberts W.R."/>
            <person name="Alverson A.J."/>
        </authorList>
    </citation>
    <scope>NUCLEOTIDE SEQUENCE [LARGE SCALE GENOMIC DNA]</scope>
    <source>
        <strain evidence="2 3">AJA010-31</strain>
    </source>
</reference>
<name>A0ABD3PR85_9STRA</name>
<evidence type="ECO:0000313" key="2">
    <source>
        <dbReference type="EMBL" id="KAL3790645.1"/>
    </source>
</evidence>
<dbReference type="AlphaFoldDB" id="A0ABD3PR85"/>
<organism evidence="2 3">
    <name type="scientific">Cyclotella atomus</name>
    <dbReference type="NCBI Taxonomy" id="382360"/>
    <lineage>
        <taxon>Eukaryota</taxon>
        <taxon>Sar</taxon>
        <taxon>Stramenopiles</taxon>
        <taxon>Ochrophyta</taxon>
        <taxon>Bacillariophyta</taxon>
        <taxon>Coscinodiscophyceae</taxon>
        <taxon>Thalassiosirophycidae</taxon>
        <taxon>Stephanodiscales</taxon>
        <taxon>Stephanodiscaceae</taxon>
        <taxon>Cyclotella</taxon>
    </lineage>
</organism>
<feature type="compositionally biased region" description="Basic and acidic residues" evidence="1">
    <location>
        <begin position="136"/>
        <end position="152"/>
    </location>
</feature>
<feature type="region of interest" description="Disordered" evidence="1">
    <location>
        <begin position="443"/>
        <end position="476"/>
    </location>
</feature>
<gene>
    <name evidence="2" type="ORF">ACHAWO_000421</name>
</gene>
<comment type="caution">
    <text evidence="2">The sequence shown here is derived from an EMBL/GenBank/DDBJ whole genome shotgun (WGS) entry which is preliminary data.</text>
</comment>
<feature type="region of interest" description="Disordered" evidence="1">
    <location>
        <begin position="494"/>
        <end position="518"/>
    </location>
</feature>
<protein>
    <recommendedName>
        <fullName evidence="4">Transcription initiation factor IIF subunit alpha</fullName>
    </recommendedName>
</protein>
<feature type="region of interest" description="Disordered" evidence="1">
    <location>
        <begin position="381"/>
        <end position="401"/>
    </location>
</feature>
<sequence>MANTNRKRPPPAAAPTTTTLSTGIDQLLAKYARHLPPGSSVSVRLIKGPSSSSVDPIAARRNAVNAVPLEFPRVAKFTESVTRPDFAGSLAEGRMYEEDVPKAKDESDEEDTTAYRNPDDPTAPSASRKKKRRWRRNDPRPKRWILQEKSEFLQRVAAQRKKKAGLTTESTSGDEDDSKKLSQQYHGVVESNTSKYVILSVNPSSVSSAVTPNGGSDMMATESISLQCIHGFHNFSQPYKTVGLSMEEAESAIEQQRNVVTRYMMHGRFANNATDKNEAKAALAAGVAMGRGGLGRPMGPPPKAMSRARLLGKLAGGKGEEEEDDVMTDIKFETKRGSSKARKELLSSMADEGVTVDDDGVLGGANDAEFGGRRRFARVAVDNDGENAQEKGGKAESSGTATGFEAGAMEEGFYQRDVGAEYEALDYDANEQFDDDDVNLGEDEIQIEGGGFADDDEDSADDAFDSDELSDGEDDIFKGIASASGLKAMIARARGESPTNVNSDGTVTDGQAGSQGDEAEIGINKMLDAAKKTAEELEKKKANPTAGSESSENKPAAAQEQPKASGIEKDKDGKRLITMEAIRREIWLNNGAIKSKRLMRIFDVTAKNPERQAVFKSIVMELCTMKKDADGNKLVLKQHYAKQT</sequence>
<evidence type="ECO:0000313" key="3">
    <source>
        <dbReference type="Proteomes" id="UP001530400"/>
    </source>
</evidence>
<dbReference type="Proteomes" id="UP001530400">
    <property type="component" value="Unassembled WGS sequence"/>
</dbReference>
<dbReference type="PANTHER" id="PTHR13011:SF0">
    <property type="entry name" value="GENERAL TRANSCRIPTION FACTOR IIF SUBUNIT 1"/>
    <property type="match status" value="1"/>
</dbReference>
<accession>A0ABD3PR85</accession>
<feature type="compositionally biased region" description="Polar residues" evidence="1">
    <location>
        <begin position="497"/>
        <end position="514"/>
    </location>
</feature>
<keyword evidence="3" id="KW-1185">Reference proteome</keyword>
<proteinExistence type="predicted"/>
<feature type="region of interest" description="Disordered" evidence="1">
    <location>
        <begin position="1"/>
        <end position="20"/>
    </location>
</feature>
<feature type="compositionally biased region" description="Acidic residues" evidence="1">
    <location>
        <begin position="453"/>
        <end position="474"/>
    </location>
</feature>
<dbReference type="PANTHER" id="PTHR13011">
    <property type="entry name" value="TFIIF-ALPHA"/>
    <property type="match status" value="1"/>
</dbReference>
<feature type="region of interest" description="Disordered" evidence="1">
    <location>
        <begin position="534"/>
        <end position="572"/>
    </location>
</feature>
<feature type="region of interest" description="Disordered" evidence="1">
    <location>
        <begin position="88"/>
        <end position="184"/>
    </location>
</feature>
<dbReference type="EMBL" id="JALLPJ020000488">
    <property type="protein sequence ID" value="KAL3790645.1"/>
    <property type="molecule type" value="Genomic_DNA"/>
</dbReference>